<dbReference type="SUPFAM" id="SSF56436">
    <property type="entry name" value="C-type lectin-like"/>
    <property type="match status" value="1"/>
</dbReference>
<dbReference type="PANTHER" id="PTHR23150:SF19">
    <property type="entry name" value="FORMYLGLYCINE-GENERATING ENZYME"/>
    <property type="match status" value="1"/>
</dbReference>
<organism evidence="2 3">
    <name type="scientific">Salibaculum griseiflavum</name>
    <dbReference type="NCBI Taxonomy" id="1914409"/>
    <lineage>
        <taxon>Bacteria</taxon>
        <taxon>Pseudomonadati</taxon>
        <taxon>Pseudomonadota</taxon>
        <taxon>Alphaproteobacteria</taxon>
        <taxon>Rhodobacterales</taxon>
        <taxon>Roseobacteraceae</taxon>
        <taxon>Salibaculum</taxon>
    </lineage>
</organism>
<feature type="domain" description="Sulfatase-modifying factor enzyme-like" evidence="1">
    <location>
        <begin position="19"/>
        <end position="283"/>
    </location>
</feature>
<dbReference type="Gene3D" id="3.90.1580.10">
    <property type="entry name" value="paralog of FGE (formylglycine-generating enzyme)"/>
    <property type="match status" value="1"/>
</dbReference>
<evidence type="ECO:0000313" key="2">
    <source>
        <dbReference type="EMBL" id="PWG16712.1"/>
    </source>
</evidence>
<dbReference type="InterPro" id="IPR042095">
    <property type="entry name" value="SUMF_sf"/>
</dbReference>
<dbReference type="EMBL" id="QETF01000010">
    <property type="protein sequence ID" value="PWG16712.1"/>
    <property type="molecule type" value="Genomic_DNA"/>
</dbReference>
<sequence>MADTKPPVARFSAVKSWAGTRTPVIPDDGEGIIRRASLRAFAIEAHCVSVARFADFVAETGYLTEAERIGWSYVFRGLLSRPDSADVVGGYNKAGWWWAVSGASWKYPSGKGEPEAAPDHPVTQISWNDAQAFAEWAGGRLPSEVEWEHAARNGLEDRRYPWGDEEPDDDTILCNIWQGRFPDTNTCADGYYGTAPVDAFAPNEAGLHNTSGNVWEWTADRYRINSLKSAAKARNAQAKRDGDRVMKGGSFLCHSSYCWRYRIAARSGRAPDTAASHTGFRIVYD</sequence>
<dbReference type="PANTHER" id="PTHR23150">
    <property type="entry name" value="SULFATASE MODIFYING FACTOR 1, 2"/>
    <property type="match status" value="1"/>
</dbReference>
<reference evidence="3" key="1">
    <citation type="submission" date="2018-05" db="EMBL/GenBank/DDBJ databases">
        <authorList>
            <person name="Du Z."/>
            <person name="Wang X."/>
        </authorList>
    </citation>
    <scope>NUCLEOTIDE SEQUENCE [LARGE SCALE GENOMIC DNA]</scope>
    <source>
        <strain evidence="3">WDS4C29</strain>
    </source>
</reference>
<comment type="caution">
    <text evidence="2">The sequence shown here is derived from an EMBL/GenBank/DDBJ whole genome shotgun (WGS) entry which is preliminary data.</text>
</comment>
<evidence type="ECO:0000259" key="1">
    <source>
        <dbReference type="Pfam" id="PF03781"/>
    </source>
</evidence>
<accession>A0A2V1P652</accession>
<evidence type="ECO:0000313" key="3">
    <source>
        <dbReference type="Proteomes" id="UP000245293"/>
    </source>
</evidence>
<protein>
    <submittedName>
        <fullName evidence="2">Sulfatase modifying factor 1 (C-alpha-formyglycine-generating enzyme 1)</fullName>
    </submittedName>
</protein>
<dbReference type="InterPro" id="IPR005532">
    <property type="entry name" value="SUMF_dom"/>
</dbReference>
<name>A0A2V1P652_9RHOB</name>
<dbReference type="InterPro" id="IPR016187">
    <property type="entry name" value="CTDL_fold"/>
</dbReference>
<dbReference type="GO" id="GO:0120147">
    <property type="term" value="F:formylglycine-generating oxidase activity"/>
    <property type="evidence" value="ECO:0007669"/>
    <property type="project" value="TreeGrafter"/>
</dbReference>
<dbReference type="RefSeq" id="WP_109388953.1">
    <property type="nucleotide sequence ID" value="NZ_QETF01000010.1"/>
</dbReference>
<keyword evidence="3" id="KW-1185">Reference proteome</keyword>
<dbReference type="Pfam" id="PF03781">
    <property type="entry name" value="FGE-sulfatase"/>
    <property type="match status" value="1"/>
</dbReference>
<dbReference type="Proteomes" id="UP000245293">
    <property type="component" value="Unassembled WGS sequence"/>
</dbReference>
<dbReference type="AlphaFoldDB" id="A0A2V1P652"/>
<proteinExistence type="predicted"/>
<dbReference type="OrthoDB" id="9768004at2"/>
<gene>
    <name evidence="2" type="ORF">DFK10_10340</name>
</gene>
<dbReference type="InterPro" id="IPR051043">
    <property type="entry name" value="Sulfatase_Mod_Factor_Kinase"/>
</dbReference>